<proteinExistence type="predicted"/>
<sequence length="194" mass="20124">MEATREWVGTVAGVVTLASFVGGLSLAWRVRRAATSTGIAFAPVAAAAVCCHSWLLYGRAAKEFTVVWVNACGLPLMLINAAVHRAYARDSGPGWLLLAALGALQLTAPMMSVVWLGRVASLYTVACNAAPVSRIRTGPLPELAAWALAACGLWSAYGALGGDVPLCASNLLGALVAAAELTAAALNRRQHKQL</sequence>
<dbReference type="AlphaFoldDB" id="A0A131YEH1"/>
<dbReference type="EMBL" id="GEDV01010784">
    <property type="protein sequence ID" value="JAP77773.1"/>
    <property type="molecule type" value="Transcribed_RNA"/>
</dbReference>
<accession>A0A131YEH1</accession>
<protein>
    <submittedName>
        <fullName evidence="2">Sugar transporter SWEET</fullName>
    </submittedName>
</protein>
<keyword evidence="1" id="KW-0472">Membrane</keyword>
<keyword evidence="2" id="KW-0762">Sugar transport</keyword>
<feature type="transmembrane region" description="Helical" evidence="1">
    <location>
        <begin position="7"/>
        <end position="28"/>
    </location>
</feature>
<organism evidence="2">
    <name type="scientific">Rhipicephalus appendiculatus</name>
    <name type="common">Brown ear tick</name>
    <dbReference type="NCBI Taxonomy" id="34631"/>
    <lineage>
        <taxon>Eukaryota</taxon>
        <taxon>Metazoa</taxon>
        <taxon>Ecdysozoa</taxon>
        <taxon>Arthropoda</taxon>
        <taxon>Chelicerata</taxon>
        <taxon>Arachnida</taxon>
        <taxon>Acari</taxon>
        <taxon>Parasitiformes</taxon>
        <taxon>Ixodida</taxon>
        <taxon>Ixodoidea</taxon>
        <taxon>Ixodidae</taxon>
        <taxon>Rhipicephalinae</taxon>
        <taxon>Rhipicephalus</taxon>
        <taxon>Rhipicephalus</taxon>
    </lineage>
</organism>
<name>A0A131YEH1_RHIAP</name>
<feature type="transmembrane region" description="Helical" evidence="1">
    <location>
        <begin position="95"/>
        <end position="116"/>
    </location>
</feature>
<evidence type="ECO:0000256" key="1">
    <source>
        <dbReference type="SAM" id="Phobius"/>
    </source>
</evidence>
<keyword evidence="1" id="KW-1133">Transmembrane helix</keyword>
<keyword evidence="2" id="KW-0813">Transport</keyword>
<reference evidence="2" key="1">
    <citation type="journal article" date="2016" name="Ticks Tick Borne Dis.">
        <title>De novo assembly and annotation of the salivary gland transcriptome of Rhipicephalus appendiculatus male and female ticks during blood feeding.</title>
        <authorList>
            <person name="de Castro M.H."/>
            <person name="de Klerk D."/>
            <person name="Pienaar R."/>
            <person name="Latif A.A."/>
            <person name="Rees D.J."/>
            <person name="Mans B.J."/>
        </authorList>
    </citation>
    <scope>NUCLEOTIDE SEQUENCE</scope>
    <source>
        <tissue evidence="2">Salivary glands</tissue>
    </source>
</reference>
<feature type="transmembrane region" description="Helical" evidence="1">
    <location>
        <begin position="34"/>
        <end position="57"/>
    </location>
</feature>
<dbReference type="InterPro" id="IPR004316">
    <property type="entry name" value="SWEET_rpt"/>
</dbReference>
<dbReference type="Gene3D" id="1.20.1280.290">
    <property type="match status" value="1"/>
</dbReference>
<dbReference type="Pfam" id="PF03083">
    <property type="entry name" value="MtN3_slv"/>
    <property type="match status" value="1"/>
</dbReference>
<keyword evidence="1" id="KW-0812">Transmembrane</keyword>
<feature type="transmembrane region" description="Helical" evidence="1">
    <location>
        <begin position="64"/>
        <end position="83"/>
    </location>
</feature>
<evidence type="ECO:0000313" key="2">
    <source>
        <dbReference type="EMBL" id="JAP77773.1"/>
    </source>
</evidence>
<dbReference type="GO" id="GO:0016020">
    <property type="term" value="C:membrane"/>
    <property type="evidence" value="ECO:0007669"/>
    <property type="project" value="InterPro"/>
</dbReference>